<reference evidence="1" key="1">
    <citation type="submission" date="2023-03" db="EMBL/GenBank/DDBJ databases">
        <title>Massive genome expansion in bonnet fungi (Mycena s.s.) driven by repeated elements and novel gene families across ecological guilds.</title>
        <authorList>
            <consortium name="Lawrence Berkeley National Laboratory"/>
            <person name="Harder C.B."/>
            <person name="Miyauchi S."/>
            <person name="Viragh M."/>
            <person name="Kuo A."/>
            <person name="Thoen E."/>
            <person name="Andreopoulos B."/>
            <person name="Lu D."/>
            <person name="Skrede I."/>
            <person name="Drula E."/>
            <person name="Henrissat B."/>
            <person name="Morin E."/>
            <person name="Kohler A."/>
            <person name="Barry K."/>
            <person name="LaButti K."/>
            <person name="Morin E."/>
            <person name="Salamov A."/>
            <person name="Lipzen A."/>
            <person name="Mereny Z."/>
            <person name="Hegedus B."/>
            <person name="Baldrian P."/>
            <person name="Stursova M."/>
            <person name="Weitz H."/>
            <person name="Taylor A."/>
            <person name="Grigoriev I.V."/>
            <person name="Nagy L.G."/>
            <person name="Martin F."/>
            <person name="Kauserud H."/>
        </authorList>
    </citation>
    <scope>NUCLEOTIDE SEQUENCE</scope>
    <source>
        <strain evidence="1">CBHHK067</strain>
    </source>
</reference>
<sequence>MCNEIGLGSQVTSMVTNKDPSPIQFCGIQILGKCKNRMRGSVKGISARILTRVACEAPNHQLPLSTEFGLGHPKPGLDVIQCLVYKALIDDSITSSNVCVFVIFGDELKSELSWVQLFADIPELANLICRSWCIQSSVERRRGKENVRMRSRSKPERATALRLPSRRPRSTFTLAAVFGLAGRIHEREVPINHSLTRCSSFIELRTTEDFSLAAHETAQKYSTVAESRVRPFLSKNTPALSPVYVPGTQSSRTWHKVFCGSTDPLQCIPQQPQSLAVIAQKCTVSRNKLATAHSHSNNTRKWAQFFWFQSCAPSDPHLLSVRSNHSNHRSRSETALALPWLLRLKYWAFDSSVVQTISSADIYSTSRLTVYNYSLYGLCMPMPMPIRLCGESC</sequence>
<proteinExistence type="predicted"/>
<keyword evidence="2" id="KW-1185">Reference proteome</keyword>
<dbReference type="EMBL" id="JARKIE010000188">
    <property type="protein sequence ID" value="KAJ7669158.1"/>
    <property type="molecule type" value="Genomic_DNA"/>
</dbReference>
<accession>A0AAD7G9B0</accession>
<gene>
    <name evidence="1" type="ORF">B0H17DRAFT_1142205</name>
</gene>
<evidence type="ECO:0000313" key="2">
    <source>
        <dbReference type="Proteomes" id="UP001221757"/>
    </source>
</evidence>
<protein>
    <submittedName>
        <fullName evidence="1">Uncharacterized protein</fullName>
    </submittedName>
</protein>
<name>A0AAD7G9B0_MYCRO</name>
<dbReference type="AlphaFoldDB" id="A0AAD7G9B0"/>
<comment type="caution">
    <text evidence="1">The sequence shown here is derived from an EMBL/GenBank/DDBJ whole genome shotgun (WGS) entry which is preliminary data.</text>
</comment>
<dbReference type="Proteomes" id="UP001221757">
    <property type="component" value="Unassembled WGS sequence"/>
</dbReference>
<evidence type="ECO:0000313" key="1">
    <source>
        <dbReference type="EMBL" id="KAJ7669158.1"/>
    </source>
</evidence>
<organism evidence="1 2">
    <name type="scientific">Mycena rosella</name>
    <name type="common">Pink bonnet</name>
    <name type="synonym">Agaricus rosellus</name>
    <dbReference type="NCBI Taxonomy" id="1033263"/>
    <lineage>
        <taxon>Eukaryota</taxon>
        <taxon>Fungi</taxon>
        <taxon>Dikarya</taxon>
        <taxon>Basidiomycota</taxon>
        <taxon>Agaricomycotina</taxon>
        <taxon>Agaricomycetes</taxon>
        <taxon>Agaricomycetidae</taxon>
        <taxon>Agaricales</taxon>
        <taxon>Marasmiineae</taxon>
        <taxon>Mycenaceae</taxon>
        <taxon>Mycena</taxon>
    </lineage>
</organism>